<dbReference type="GO" id="GO:0003677">
    <property type="term" value="F:DNA binding"/>
    <property type="evidence" value="ECO:0007669"/>
    <property type="project" value="UniProtKB-KW"/>
</dbReference>
<sequence>MSTDKPRASRRQLLADLMQAGREQSNAIVMYHSAVATRLGLSTTDEKILDLLEREGPLTAGQLVERTRLAPSSITAAIDRLQRGGFARRRPYAKDRRRVTVELCHEGLRGAPDLFADLTRRLKKLYASYNDDELAAVLRFMREATIAQRAATEELTKPSA</sequence>
<name>A0A852Z2I8_9ACTN</name>
<dbReference type="PANTHER" id="PTHR33164">
    <property type="entry name" value="TRANSCRIPTIONAL REGULATOR, MARR FAMILY"/>
    <property type="match status" value="1"/>
</dbReference>
<comment type="caution">
    <text evidence="2">The sequence shown here is derived from an EMBL/GenBank/DDBJ whole genome shotgun (WGS) entry which is preliminary data.</text>
</comment>
<dbReference type="SUPFAM" id="SSF46785">
    <property type="entry name" value="Winged helix' DNA-binding domain"/>
    <property type="match status" value="1"/>
</dbReference>
<dbReference type="Gene3D" id="1.10.10.10">
    <property type="entry name" value="Winged helix-like DNA-binding domain superfamily/Winged helix DNA-binding domain"/>
    <property type="match status" value="1"/>
</dbReference>
<keyword evidence="2" id="KW-0238">DNA-binding</keyword>
<dbReference type="GO" id="GO:0006950">
    <property type="term" value="P:response to stress"/>
    <property type="evidence" value="ECO:0007669"/>
    <property type="project" value="TreeGrafter"/>
</dbReference>
<dbReference type="InterPro" id="IPR036390">
    <property type="entry name" value="WH_DNA-bd_sf"/>
</dbReference>
<dbReference type="InterPro" id="IPR039422">
    <property type="entry name" value="MarR/SlyA-like"/>
</dbReference>
<keyword evidence="3" id="KW-1185">Reference proteome</keyword>
<dbReference type="AlphaFoldDB" id="A0A852Z2I8"/>
<gene>
    <name evidence="2" type="ORF">F4554_000275</name>
</gene>
<dbReference type="Pfam" id="PF01047">
    <property type="entry name" value="MarR"/>
    <property type="match status" value="1"/>
</dbReference>
<protein>
    <submittedName>
        <fullName evidence="2">DNA-binding MarR family transcriptional regulator</fullName>
    </submittedName>
</protein>
<dbReference type="PANTHER" id="PTHR33164:SF106">
    <property type="entry name" value="TRANSCRIPTIONAL REGULATORY PROTEIN"/>
    <property type="match status" value="1"/>
</dbReference>
<evidence type="ECO:0000313" key="2">
    <source>
        <dbReference type="EMBL" id="NYH87637.1"/>
    </source>
</evidence>
<proteinExistence type="predicted"/>
<dbReference type="InterPro" id="IPR036388">
    <property type="entry name" value="WH-like_DNA-bd_sf"/>
</dbReference>
<dbReference type="RefSeq" id="WP_202889096.1">
    <property type="nucleotide sequence ID" value="NZ_BAAARR010000034.1"/>
</dbReference>
<organism evidence="2 3">
    <name type="scientific">Actinopolymorpha rutila</name>
    <dbReference type="NCBI Taxonomy" id="446787"/>
    <lineage>
        <taxon>Bacteria</taxon>
        <taxon>Bacillati</taxon>
        <taxon>Actinomycetota</taxon>
        <taxon>Actinomycetes</taxon>
        <taxon>Propionibacteriales</taxon>
        <taxon>Actinopolymorphaceae</taxon>
        <taxon>Actinopolymorpha</taxon>
    </lineage>
</organism>
<dbReference type="EMBL" id="JACBZH010000001">
    <property type="protein sequence ID" value="NYH87637.1"/>
    <property type="molecule type" value="Genomic_DNA"/>
</dbReference>
<dbReference type="GO" id="GO:0003700">
    <property type="term" value="F:DNA-binding transcription factor activity"/>
    <property type="evidence" value="ECO:0007669"/>
    <property type="project" value="InterPro"/>
</dbReference>
<evidence type="ECO:0000259" key="1">
    <source>
        <dbReference type="PROSITE" id="PS50995"/>
    </source>
</evidence>
<feature type="domain" description="HTH marR-type" evidence="1">
    <location>
        <begin position="10"/>
        <end position="146"/>
    </location>
</feature>
<reference evidence="2 3" key="1">
    <citation type="submission" date="2020-07" db="EMBL/GenBank/DDBJ databases">
        <title>Sequencing the genomes of 1000 actinobacteria strains.</title>
        <authorList>
            <person name="Klenk H.-P."/>
        </authorList>
    </citation>
    <scope>NUCLEOTIDE SEQUENCE [LARGE SCALE GENOMIC DNA]</scope>
    <source>
        <strain evidence="2 3">DSM 18448</strain>
    </source>
</reference>
<evidence type="ECO:0000313" key="3">
    <source>
        <dbReference type="Proteomes" id="UP000579605"/>
    </source>
</evidence>
<dbReference type="InterPro" id="IPR000835">
    <property type="entry name" value="HTH_MarR-typ"/>
</dbReference>
<dbReference type="SMART" id="SM00347">
    <property type="entry name" value="HTH_MARR"/>
    <property type="match status" value="1"/>
</dbReference>
<dbReference type="Proteomes" id="UP000579605">
    <property type="component" value="Unassembled WGS sequence"/>
</dbReference>
<accession>A0A852Z2I8</accession>
<dbReference type="PROSITE" id="PS50995">
    <property type="entry name" value="HTH_MARR_2"/>
    <property type="match status" value="1"/>
</dbReference>